<feature type="transmembrane region" description="Helical" evidence="9">
    <location>
        <begin position="90"/>
        <end position="106"/>
    </location>
</feature>
<comment type="similarity">
    <text evidence="8">Belongs to the major facilitator superfamily. Proton-dependent oligopeptide transporter (POT/PTR) (TC 2.A.17) family.</text>
</comment>
<dbReference type="EMBL" id="LR586016">
    <property type="protein sequence ID" value="VIP05155.1"/>
    <property type="molecule type" value="Genomic_DNA"/>
</dbReference>
<feature type="transmembrane region" description="Helical" evidence="9">
    <location>
        <begin position="37"/>
        <end position="57"/>
    </location>
</feature>
<feature type="transmembrane region" description="Helical" evidence="9">
    <location>
        <begin position="673"/>
        <end position="695"/>
    </location>
</feature>
<dbReference type="NCBIfam" id="TIGR00924">
    <property type="entry name" value="yjdL_sub1_fam"/>
    <property type="match status" value="1"/>
</dbReference>
<dbReference type="SUPFAM" id="SSF103473">
    <property type="entry name" value="MFS general substrate transporter"/>
    <property type="match status" value="2"/>
</dbReference>
<gene>
    <name evidence="11" type="ORF">GMBLW1_40380</name>
</gene>
<keyword evidence="3" id="KW-1003">Cell membrane</keyword>
<keyword evidence="2 8" id="KW-0813">Transport</keyword>
<keyword evidence="7 9" id="KW-0472">Membrane</keyword>
<dbReference type="Proteomes" id="UP000464378">
    <property type="component" value="Chromosome"/>
</dbReference>
<feature type="transmembrane region" description="Helical" evidence="9">
    <location>
        <begin position="112"/>
        <end position="129"/>
    </location>
</feature>
<feature type="transmembrane region" description="Helical" evidence="9">
    <location>
        <begin position="180"/>
        <end position="201"/>
    </location>
</feature>
<dbReference type="InterPro" id="IPR020846">
    <property type="entry name" value="MFS_dom"/>
</dbReference>
<feature type="transmembrane region" description="Helical" evidence="9">
    <location>
        <begin position="252"/>
        <end position="269"/>
    </location>
</feature>
<dbReference type="PANTHER" id="PTHR23517">
    <property type="entry name" value="RESISTANCE PROTEIN MDTM, PUTATIVE-RELATED-RELATED"/>
    <property type="match status" value="1"/>
</dbReference>
<evidence type="ECO:0000256" key="6">
    <source>
        <dbReference type="ARBA" id="ARBA00022989"/>
    </source>
</evidence>
<evidence type="ECO:0000256" key="1">
    <source>
        <dbReference type="ARBA" id="ARBA00004651"/>
    </source>
</evidence>
<evidence type="ECO:0000313" key="12">
    <source>
        <dbReference type="Proteomes" id="UP000464378"/>
    </source>
</evidence>
<feature type="domain" description="Major facilitator superfamily (MFS) profile" evidence="10">
    <location>
        <begin position="1"/>
        <end position="207"/>
    </location>
</feature>
<dbReference type="InParanoid" id="A0A6C2YWB1"/>
<sequence>MSTGSTPAAPTPLHARTFLGHPLGLYVLFFTEMWERFSYYGMRGLLMLYMINYFRWVPSDASTVYKIYTTLVYVTPILGGFLADRYLGNRMAVIIGATLMAIGHFLMAFEDYPIFLTALGFLIIGNGFFKPNMSTIVGRLYPANDPRRDGAYTIFYMGINLGAFLSPLVCGWLAENTLGSYHSGFTMAGIGMVIGLVTYLLGQPLIKEIVDSVPPAEIANSAPTPTNTALSEAEAAKTPSVLGGLSKIMPTLLFGAGGLMVLTAVILLSNGTLNFFNAVMLALGGISSGIIAWLASKYEGGLRDRILAIVGLGIFVIFFWAAFEQAGNVLNIWADKHTLRYMNEDEKAPTVRQGIPSDPTEKEREQSTVMERLSKMFVLKETKAEVAQNDDKGFLHPLVNPIPTAWFQSINAVLIVLIAPIMAWLWLRLGSKQPSIPMKMAIGLGFMSASTAVMISAARSEGQPYRIELKSSIEQGTLKVGSTGQLMIEKETPVEGQAPIIERHAANQGRITIEDKMLVSVGVLPDIERDRIIAASAPKAFQTKLAELAELSKKLEGKKNETRSVTLDAIPEGFDLGYAGLPNKHVRLNVATKELITEIPLQTKEQVLIGVAAGNPEIRELFSKVMVESTKFRVSPMWLVLAYLLATVGELCLSPIGLSMVNKLAPRQYSTMLMGIWMLTSAFGNFVAGSAGEFWDVTDPVQFFLMISVVVGISSLVLLVTSKLMNRLMHGVS</sequence>
<dbReference type="InterPro" id="IPR005279">
    <property type="entry name" value="Dipep/tripep_permease"/>
</dbReference>
<evidence type="ECO:0000256" key="7">
    <source>
        <dbReference type="ARBA" id="ARBA00023136"/>
    </source>
</evidence>
<comment type="subcellular location">
    <subcellularLocation>
        <location evidence="1">Cell membrane</location>
        <topology evidence="1">Multi-pass membrane protein</topology>
    </subcellularLocation>
    <subcellularLocation>
        <location evidence="8">Membrane</location>
        <topology evidence="8">Multi-pass membrane protein</topology>
    </subcellularLocation>
</comment>
<dbReference type="AlphaFoldDB" id="A0A6C2YWB1"/>
<evidence type="ECO:0000256" key="4">
    <source>
        <dbReference type="ARBA" id="ARBA00022692"/>
    </source>
</evidence>
<feature type="transmembrane region" description="Helical" evidence="9">
    <location>
        <begin position="405"/>
        <end position="427"/>
    </location>
</feature>
<reference evidence="11" key="1">
    <citation type="submission" date="2019-04" db="EMBL/GenBank/DDBJ databases">
        <authorList>
            <consortium name="Science for Life Laboratories"/>
        </authorList>
    </citation>
    <scope>NUCLEOTIDE SEQUENCE</scope>
    <source>
        <strain evidence="11">MBLW1</strain>
    </source>
</reference>
<dbReference type="RefSeq" id="WP_162660184.1">
    <property type="nucleotide sequence ID" value="NZ_LR593887.1"/>
</dbReference>
<feature type="transmembrane region" description="Helical" evidence="9">
    <location>
        <begin position="306"/>
        <end position="323"/>
    </location>
</feature>
<dbReference type="FunCoup" id="A0A6C2YWB1">
    <property type="interactions" value="148"/>
</dbReference>
<dbReference type="Pfam" id="PF00854">
    <property type="entry name" value="PTR2"/>
    <property type="match status" value="3"/>
</dbReference>
<evidence type="ECO:0000256" key="2">
    <source>
        <dbReference type="ARBA" id="ARBA00022448"/>
    </source>
</evidence>
<feature type="transmembrane region" description="Helical" evidence="9">
    <location>
        <begin position="275"/>
        <end position="294"/>
    </location>
</feature>
<keyword evidence="5" id="KW-0571">Peptide transport</keyword>
<keyword evidence="6 9" id="KW-1133">Transmembrane helix</keyword>
<dbReference type="PROSITE" id="PS50850">
    <property type="entry name" value="MFS"/>
    <property type="match status" value="1"/>
</dbReference>
<keyword evidence="4 8" id="KW-0812">Transmembrane</keyword>
<dbReference type="CDD" id="cd17346">
    <property type="entry name" value="MFS_DtpA_like"/>
    <property type="match status" value="1"/>
</dbReference>
<dbReference type="InterPro" id="IPR000109">
    <property type="entry name" value="POT_fam"/>
</dbReference>
<dbReference type="GO" id="GO:0005886">
    <property type="term" value="C:plasma membrane"/>
    <property type="evidence" value="ECO:0007669"/>
    <property type="project" value="UniProtKB-SubCell"/>
</dbReference>
<dbReference type="InterPro" id="IPR050171">
    <property type="entry name" value="MFS_Transporters"/>
</dbReference>
<keyword evidence="12" id="KW-1185">Reference proteome</keyword>
<accession>A0A6C2YWB1</accession>
<feature type="transmembrane region" description="Helical" evidence="9">
    <location>
        <begin position="439"/>
        <end position="458"/>
    </location>
</feature>
<evidence type="ECO:0000256" key="9">
    <source>
        <dbReference type="SAM" id="Phobius"/>
    </source>
</evidence>
<dbReference type="InterPro" id="IPR036259">
    <property type="entry name" value="MFS_trans_sf"/>
</dbReference>
<dbReference type="GO" id="GO:1904680">
    <property type="term" value="F:peptide transmembrane transporter activity"/>
    <property type="evidence" value="ECO:0007669"/>
    <property type="project" value="InterPro"/>
</dbReference>
<dbReference type="Gene3D" id="1.20.1250.20">
    <property type="entry name" value="MFS general substrate transporter like domains"/>
    <property type="match status" value="3"/>
</dbReference>
<dbReference type="InterPro" id="IPR018456">
    <property type="entry name" value="PTR2_symporter_CS"/>
</dbReference>
<evidence type="ECO:0000256" key="5">
    <source>
        <dbReference type="ARBA" id="ARBA00022856"/>
    </source>
</evidence>
<keyword evidence="5" id="KW-0653">Protein transport</keyword>
<dbReference type="PROSITE" id="PS01023">
    <property type="entry name" value="PTR2_2"/>
    <property type="match status" value="1"/>
</dbReference>
<feature type="transmembrane region" description="Helical" evidence="9">
    <location>
        <begin position="63"/>
        <end position="83"/>
    </location>
</feature>
<dbReference type="KEGG" id="tim:GMBLW1_40380"/>
<name>A0A6C2YWB1_9BACT</name>
<feature type="transmembrane region" description="Helical" evidence="9">
    <location>
        <begin position="637"/>
        <end position="661"/>
    </location>
</feature>
<proteinExistence type="inferred from homology"/>
<evidence type="ECO:0000259" key="10">
    <source>
        <dbReference type="PROSITE" id="PS50850"/>
    </source>
</evidence>
<dbReference type="PANTHER" id="PTHR23517:SF15">
    <property type="entry name" value="PROTON-DEPENDENT OLIGOPEPTIDE FAMILY TRANSPORT PROTEIN"/>
    <property type="match status" value="1"/>
</dbReference>
<feature type="transmembrane region" description="Helical" evidence="9">
    <location>
        <begin position="13"/>
        <end position="30"/>
    </location>
</feature>
<feature type="transmembrane region" description="Helical" evidence="9">
    <location>
        <begin position="701"/>
        <end position="720"/>
    </location>
</feature>
<dbReference type="EMBL" id="LR593887">
    <property type="protein sequence ID" value="VTS07666.1"/>
    <property type="molecule type" value="Genomic_DNA"/>
</dbReference>
<feature type="transmembrane region" description="Helical" evidence="9">
    <location>
        <begin position="150"/>
        <end position="174"/>
    </location>
</feature>
<protein>
    <recommendedName>
        <fullName evidence="10">Major facilitator superfamily (MFS) profile domain-containing protein</fullName>
    </recommendedName>
</protein>
<dbReference type="PROSITE" id="PS01022">
    <property type="entry name" value="PTR2_1"/>
    <property type="match status" value="1"/>
</dbReference>
<evidence type="ECO:0000256" key="3">
    <source>
        <dbReference type="ARBA" id="ARBA00022475"/>
    </source>
</evidence>
<dbReference type="GO" id="GO:0006857">
    <property type="term" value="P:oligopeptide transport"/>
    <property type="evidence" value="ECO:0007669"/>
    <property type="project" value="InterPro"/>
</dbReference>
<evidence type="ECO:0000256" key="8">
    <source>
        <dbReference type="RuleBase" id="RU003755"/>
    </source>
</evidence>
<organism evidence="11">
    <name type="scientific">Tuwongella immobilis</name>
    <dbReference type="NCBI Taxonomy" id="692036"/>
    <lineage>
        <taxon>Bacteria</taxon>
        <taxon>Pseudomonadati</taxon>
        <taxon>Planctomycetota</taxon>
        <taxon>Planctomycetia</taxon>
        <taxon>Gemmatales</taxon>
        <taxon>Gemmataceae</taxon>
        <taxon>Tuwongella</taxon>
    </lineage>
</organism>
<evidence type="ECO:0000313" key="11">
    <source>
        <dbReference type="EMBL" id="VIP05155.1"/>
    </source>
</evidence>